<evidence type="ECO:0000259" key="1">
    <source>
        <dbReference type="Pfam" id="PF00535"/>
    </source>
</evidence>
<name>A0A420EAX0_9ALTE</name>
<dbReference type="Pfam" id="PF00535">
    <property type="entry name" value="Glycos_transf_2"/>
    <property type="match status" value="1"/>
</dbReference>
<dbReference type="PANTHER" id="PTHR10859:SF91">
    <property type="entry name" value="DOLICHYL-PHOSPHATE BETA-GLUCOSYLTRANSFERASE"/>
    <property type="match status" value="1"/>
</dbReference>
<dbReference type="OrthoDB" id="9069044at2"/>
<keyword evidence="3" id="KW-1185">Reference proteome</keyword>
<evidence type="ECO:0000313" key="3">
    <source>
        <dbReference type="Proteomes" id="UP000286482"/>
    </source>
</evidence>
<dbReference type="Gene3D" id="3.90.550.10">
    <property type="entry name" value="Spore Coat Polysaccharide Biosynthesis Protein SpsA, Chain A"/>
    <property type="match status" value="1"/>
</dbReference>
<dbReference type="AlphaFoldDB" id="A0A420EAX0"/>
<dbReference type="PANTHER" id="PTHR10859">
    <property type="entry name" value="GLYCOSYL TRANSFERASE"/>
    <property type="match status" value="1"/>
</dbReference>
<accession>A0A420EAX0</accession>
<dbReference type="InterPro" id="IPR001173">
    <property type="entry name" value="Glyco_trans_2-like"/>
</dbReference>
<dbReference type="GO" id="GO:0006487">
    <property type="term" value="P:protein N-linked glycosylation"/>
    <property type="evidence" value="ECO:0007669"/>
    <property type="project" value="TreeGrafter"/>
</dbReference>
<evidence type="ECO:0000313" key="2">
    <source>
        <dbReference type="EMBL" id="RKF17803.1"/>
    </source>
</evidence>
<dbReference type="EMBL" id="RAQO01000006">
    <property type="protein sequence ID" value="RKF17803.1"/>
    <property type="molecule type" value="Genomic_DNA"/>
</dbReference>
<dbReference type="SUPFAM" id="SSF53448">
    <property type="entry name" value="Nucleotide-diphospho-sugar transferases"/>
    <property type="match status" value="1"/>
</dbReference>
<dbReference type="Proteomes" id="UP000286482">
    <property type="component" value="Unassembled WGS sequence"/>
</dbReference>
<keyword evidence="2" id="KW-0808">Transferase</keyword>
<organism evidence="2 3">
    <name type="scientific">Alginatibacterium sediminis</name>
    <dbReference type="NCBI Taxonomy" id="2164068"/>
    <lineage>
        <taxon>Bacteria</taxon>
        <taxon>Pseudomonadati</taxon>
        <taxon>Pseudomonadota</taxon>
        <taxon>Gammaproteobacteria</taxon>
        <taxon>Alteromonadales</taxon>
        <taxon>Alteromonadaceae</taxon>
        <taxon>Alginatibacterium</taxon>
    </lineage>
</organism>
<dbReference type="RefSeq" id="WP_120355030.1">
    <property type="nucleotide sequence ID" value="NZ_RAQO01000006.1"/>
</dbReference>
<protein>
    <submittedName>
        <fullName evidence="2">Glycosyltransferase</fullName>
    </submittedName>
</protein>
<comment type="caution">
    <text evidence="2">The sequence shown here is derived from an EMBL/GenBank/DDBJ whole genome shotgun (WGS) entry which is preliminary data.</text>
</comment>
<dbReference type="InterPro" id="IPR029044">
    <property type="entry name" value="Nucleotide-diphossugar_trans"/>
</dbReference>
<reference evidence="2 3" key="1">
    <citation type="submission" date="2018-09" db="EMBL/GenBank/DDBJ databases">
        <authorList>
            <person name="Wang Z."/>
        </authorList>
    </citation>
    <scope>NUCLEOTIDE SEQUENCE [LARGE SCALE GENOMIC DNA]</scope>
    <source>
        <strain evidence="2 3">ALS 81</strain>
    </source>
</reference>
<feature type="domain" description="Glycosyltransferase 2-like" evidence="1">
    <location>
        <begin position="6"/>
        <end position="176"/>
    </location>
</feature>
<gene>
    <name evidence="2" type="ORF">DBZ36_11115</name>
</gene>
<sequence>MILYEIAIPVLNEEATLEQQINTVMCRIKSLESKGRSISVVIADNGSVDRTRAIAESLVAQNPKLLRFVSVGRRGVGLALKQAWRTSAASVVGYMDLDLATDLKHLDEVINLFESSTANFVYGTRLHPESVVIGRTLKREFSSRVFNLILKTYIGSRFSDGMCGFKFLHKSYVDDIIRNGASSDGWFFCTELLVVAERLNLNVAELPVAWTDDSESKVKIVPLAIEYLKAMRVLKRNA</sequence>
<proteinExistence type="predicted"/>
<dbReference type="GO" id="GO:0016740">
    <property type="term" value="F:transferase activity"/>
    <property type="evidence" value="ECO:0007669"/>
    <property type="project" value="UniProtKB-KW"/>
</dbReference>